<protein>
    <recommendedName>
        <fullName evidence="7">Protein kinase domain-containing protein</fullName>
    </recommendedName>
</protein>
<proteinExistence type="inferred from homology"/>
<dbReference type="InterPro" id="IPR011009">
    <property type="entry name" value="Kinase-like_dom_sf"/>
</dbReference>
<dbReference type="PANTHER" id="PTHR45646">
    <property type="entry name" value="SERINE/THREONINE-PROTEIN KINASE DOA-RELATED"/>
    <property type="match status" value="1"/>
</dbReference>
<dbReference type="Proteomes" id="UP000230233">
    <property type="component" value="Chromosome X"/>
</dbReference>
<comment type="caution">
    <text evidence="8">The sequence shown here is derived from an EMBL/GenBank/DDBJ whole genome shotgun (WGS) entry which is preliminary data.</text>
</comment>
<accession>A0A2G5T4C9</accession>
<evidence type="ECO:0000256" key="3">
    <source>
        <dbReference type="ARBA" id="ARBA00022741"/>
    </source>
</evidence>
<dbReference type="InterPro" id="IPR000719">
    <property type="entry name" value="Prot_kinase_dom"/>
</dbReference>
<keyword evidence="3" id="KW-0547">Nucleotide-binding</keyword>
<keyword evidence="1" id="KW-0723">Serine/threonine-protein kinase</keyword>
<keyword evidence="4" id="KW-0418">Kinase</keyword>
<keyword evidence="2" id="KW-0808">Transferase</keyword>
<dbReference type="Gene3D" id="3.30.200.20">
    <property type="entry name" value="Phosphorylase Kinase, domain 1"/>
    <property type="match status" value="1"/>
</dbReference>
<dbReference type="GO" id="GO:0005524">
    <property type="term" value="F:ATP binding"/>
    <property type="evidence" value="ECO:0007669"/>
    <property type="project" value="UniProtKB-KW"/>
</dbReference>
<evidence type="ECO:0000313" key="8">
    <source>
        <dbReference type="EMBL" id="PIC21931.1"/>
    </source>
</evidence>
<evidence type="ECO:0000259" key="7">
    <source>
        <dbReference type="PROSITE" id="PS50011"/>
    </source>
</evidence>
<evidence type="ECO:0000313" key="9">
    <source>
        <dbReference type="Proteomes" id="UP000230233"/>
    </source>
</evidence>
<dbReference type="AlphaFoldDB" id="A0A2G5T4C9"/>
<dbReference type="PROSITE" id="PS00108">
    <property type="entry name" value="PROTEIN_KINASE_ST"/>
    <property type="match status" value="1"/>
</dbReference>
<keyword evidence="9" id="KW-1185">Reference proteome</keyword>
<keyword evidence="5" id="KW-0067">ATP-binding</keyword>
<name>A0A2G5T4C9_9PELO</name>
<dbReference type="OrthoDB" id="5979581at2759"/>
<evidence type="ECO:0000256" key="4">
    <source>
        <dbReference type="ARBA" id="ARBA00022777"/>
    </source>
</evidence>
<gene>
    <name evidence="8" type="primary">Cnig_chr_X.g26592</name>
    <name evidence="8" type="ORF">B9Z55_026592</name>
</gene>
<comment type="similarity">
    <text evidence="6">Belongs to the protein kinase superfamily. CMGC Ser/Thr protein kinase family. Lammer subfamily.</text>
</comment>
<dbReference type="InterPro" id="IPR051175">
    <property type="entry name" value="CLK_kinases"/>
</dbReference>
<dbReference type="GO" id="GO:0043484">
    <property type="term" value="P:regulation of RNA splicing"/>
    <property type="evidence" value="ECO:0007669"/>
    <property type="project" value="TreeGrafter"/>
</dbReference>
<dbReference type="EMBL" id="PDUG01000006">
    <property type="protein sequence ID" value="PIC21931.1"/>
    <property type="molecule type" value="Genomic_DNA"/>
</dbReference>
<dbReference type="PANTHER" id="PTHR45646:SF8">
    <property type="entry name" value="PROTEIN KINASE DOMAIN-CONTAINING PROTEIN"/>
    <property type="match status" value="1"/>
</dbReference>
<dbReference type="Pfam" id="PF00069">
    <property type="entry name" value="Pkinase"/>
    <property type="match status" value="1"/>
</dbReference>
<evidence type="ECO:0000256" key="5">
    <source>
        <dbReference type="ARBA" id="ARBA00022840"/>
    </source>
</evidence>
<dbReference type="InterPro" id="IPR008271">
    <property type="entry name" value="Ser/Thr_kinase_AS"/>
</dbReference>
<dbReference type="PROSITE" id="PS50011">
    <property type="entry name" value="PROTEIN_KINASE_DOM"/>
    <property type="match status" value="1"/>
</dbReference>
<dbReference type="SMART" id="SM00220">
    <property type="entry name" value="S_TKc"/>
    <property type="match status" value="1"/>
</dbReference>
<dbReference type="SUPFAM" id="SSF56112">
    <property type="entry name" value="Protein kinase-like (PK-like)"/>
    <property type="match status" value="1"/>
</dbReference>
<feature type="domain" description="Protein kinase" evidence="7">
    <location>
        <begin position="58"/>
        <end position="383"/>
    </location>
</feature>
<dbReference type="GO" id="GO:0005634">
    <property type="term" value="C:nucleus"/>
    <property type="evidence" value="ECO:0007669"/>
    <property type="project" value="TreeGrafter"/>
</dbReference>
<dbReference type="GO" id="GO:0004674">
    <property type="term" value="F:protein serine/threonine kinase activity"/>
    <property type="evidence" value="ECO:0007669"/>
    <property type="project" value="UniProtKB-KW"/>
</dbReference>
<reference evidence="9" key="1">
    <citation type="submission" date="2017-10" db="EMBL/GenBank/DDBJ databases">
        <title>Rapid genome shrinkage in a self-fertile nematode reveals novel sperm competition proteins.</title>
        <authorList>
            <person name="Yin D."/>
            <person name="Schwarz E.M."/>
            <person name="Thomas C.G."/>
            <person name="Felde R.L."/>
            <person name="Korf I.F."/>
            <person name="Cutter A.D."/>
            <person name="Schartner C.M."/>
            <person name="Ralston E.J."/>
            <person name="Meyer B.J."/>
            <person name="Haag E.S."/>
        </authorList>
    </citation>
    <scope>NUCLEOTIDE SEQUENCE [LARGE SCALE GENOMIC DNA]</scope>
    <source>
        <strain evidence="9">JU1422</strain>
    </source>
</reference>
<organism evidence="8 9">
    <name type="scientific">Caenorhabditis nigoni</name>
    <dbReference type="NCBI Taxonomy" id="1611254"/>
    <lineage>
        <taxon>Eukaryota</taxon>
        <taxon>Metazoa</taxon>
        <taxon>Ecdysozoa</taxon>
        <taxon>Nematoda</taxon>
        <taxon>Chromadorea</taxon>
        <taxon>Rhabditida</taxon>
        <taxon>Rhabditina</taxon>
        <taxon>Rhabditomorpha</taxon>
        <taxon>Rhabditoidea</taxon>
        <taxon>Rhabditidae</taxon>
        <taxon>Peloderinae</taxon>
        <taxon>Caenorhabditis</taxon>
    </lineage>
</organism>
<dbReference type="Gene3D" id="1.10.510.10">
    <property type="entry name" value="Transferase(Phosphotransferase) domain 1"/>
    <property type="match status" value="1"/>
</dbReference>
<evidence type="ECO:0000256" key="6">
    <source>
        <dbReference type="ARBA" id="ARBA00037966"/>
    </source>
</evidence>
<sequence length="386" mass="43785">MKRPLESTEKDALLPFDDSLEAAMQQGGQESPGYDFEPVDLNKKVHPAVLKLCTGEEYKVCGVFGVGGFSVVYRIRDQSGQQLAAKVISQRLYTTHGELIALREIQKNQHNNLLLLKLVGRLTNPPPGYTDEVLITEACGPSIRDVMKKARRETGNTKMCSLSMDNIKRIGKKIGDAMLHLEKLKLYHHDLKASNVVFTSNVKYEMDPNLTHPIITINDFEIIVIDYGTSLIHSNPGDPKPVKLVQPLNIRAPEVFMGLPYNEKSDVWSMGCLMAEMYIVKLLFRPNHNAPECEKDQSQFEHMVSRMNPTIPPEMIEESKQRGICTLNFKFLENHKEADNQYSLMKLMREEADSPLFDLLKFMLVFDPAERPSFAEVINHKFFAGS</sequence>
<evidence type="ECO:0000256" key="1">
    <source>
        <dbReference type="ARBA" id="ARBA00022527"/>
    </source>
</evidence>
<evidence type="ECO:0000256" key="2">
    <source>
        <dbReference type="ARBA" id="ARBA00022679"/>
    </source>
</evidence>